<dbReference type="Pfam" id="PF19028">
    <property type="entry name" value="TSP1_spondin"/>
    <property type="match status" value="1"/>
</dbReference>
<keyword evidence="5" id="KW-1015">Disulfide bond</keyword>
<dbReference type="InterPro" id="IPR002919">
    <property type="entry name" value="TIL_dom"/>
</dbReference>
<organism evidence="8 9">
    <name type="scientific">Acanthaster planci</name>
    <name type="common">Crown-of-thorns starfish</name>
    <dbReference type="NCBI Taxonomy" id="133434"/>
    <lineage>
        <taxon>Eukaryota</taxon>
        <taxon>Metazoa</taxon>
        <taxon>Echinodermata</taxon>
        <taxon>Eleutherozoa</taxon>
        <taxon>Asterozoa</taxon>
        <taxon>Asteroidea</taxon>
        <taxon>Valvatacea</taxon>
        <taxon>Valvatida</taxon>
        <taxon>Acanthasteridae</taxon>
        <taxon>Acanthaster</taxon>
    </lineage>
</organism>
<dbReference type="PANTHER" id="PTHR22906:SF43">
    <property type="entry name" value="PROPERDIN"/>
    <property type="match status" value="1"/>
</dbReference>
<evidence type="ECO:0000256" key="2">
    <source>
        <dbReference type="ARBA" id="ARBA00022525"/>
    </source>
</evidence>
<dbReference type="InterPro" id="IPR044004">
    <property type="entry name" value="TSP1_spondin_dom"/>
</dbReference>
<dbReference type="Pfam" id="PF00090">
    <property type="entry name" value="TSP_1"/>
    <property type="match status" value="16"/>
</dbReference>
<dbReference type="SMART" id="SM00214">
    <property type="entry name" value="VWC"/>
    <property type="match status" value="3"/>
</dbReference>
<evidence type="ECO:0000256" key="6">
    <source>
        <dbReference type="ARBA" id="ARBA00023180"/>
    </source>
</evidence>
<dbReference type="Proteomes" id="UP000694845">
    <property type="component" value="Unplaced"/>
</dbReference>
<dbReference type="GeneID" id="110983765"/>
<dbReference type="InterPro" id="IPR036084">
    <property type="entry name" value="Ser_inhib-like_sf"/>
</dbReference>
<sequence>TNENFLGWSLWSSWSSCSYPCGNGQTIRTRFCHNSEYVNCSGGKESASQTKSCNTDPCAINGNWTAWTPWSICDQSCGGGIHYRRRTCSNPPPKNGGLPCGKTKEEMETAVCNVRPCDEACEEGTVFDDCSKPLPCQRTCLEMSNEVVCQNPTNQCKFGRMECQDALCDGGWSGWTVWSPCDRTCGWGTRLRFRSCTNPFPRNGGKNCSDEGRMEVGKCNEFACVVDGKPGPWGMWSTCTSTCGGGTQHRKRYCNNPVPQNGGDECTRELMEETRPCALEECPGGCGPGMEFVPCSSTCLPIHCQQLASQADCIDEDCHSLCRCQDGHLLQNGTCVEPHQCRCMIDLGGDQLQELSPMQSIMIGCKNCTCKSGVLDCIEENCLVNGNYSNWSPWEPCDRTCGSGYRRRYRSCTNPVPRHGGKGCIGADMQKMPCQGLKPCPTIPGWSTWFSWTNCDVSCGGGTQVRKRLCNSPSPDPSSMLVCEGAQNQTRSCNTEICPRASCYQLVSLPSNAPTSLAFSDVPSSGWNPSTSGPVVSFSFPDQKQITALEVRGGGKGSGAFVREMEISYRVSKYDSMEQIKDQKNNTVIFAANSNDVDTEVINLPQHGIVASSLSLMVLNATRNARLQLRLRGCQPVCAGDKIEQECGGQCPRTCAELRGDAICVTEDCKKGCFCQEGYVELDGKCVPPRECPCFLSKSVILNLQLITGEPPLENPNNSECLLVAVDQRGNRMGHGDMVLPGSLVSTSCNNCTCVKGIMECTTERCRETVTKAPSCQASGTCAINCTWNDWAEWSTCSRSCGLGLVRRTRSYNPAMFGGKECNNKNNTIETRPCSLLACPVNGGYSQWSQWSNCTMSCDGGETQRIRKCNNPTPKNGGEPCWGPAKETKTCNSGPCGPKCSGGKIFDSKCGNRCPSQCAQLQRGTSCNEDDGCQAGCRCRDGWLEDSNGKCIPQEMCECLDANGQLWPPNSKYNIECNMCICQSGKITCSENDCPVDCGFSPWSTWSSCPKSCGNAIKIRFRSPNNPPLANGGRPCQGATSESRSCDLPDCPVFCSTDDGHVFSEGEQVSDDHCNTCICHNGFITCTNNTCNAAVKSEWSVWSPCDATCGYNGKKVRSLACEIDKEDPSCVNGVKMESKKCNLPPCAEDGNWCEWSSWSICSASCGVGQIFRSRQCMCDEALNGGKECEGKPVETKACFLEACPVDCAWNEWSPWSECTMDCGTEEQISTRTRTKATNGGRDCDGPVIRTKLCNLPPCQRCMSPFVNRACATTCPRSCKDLSKNTECMMPRRCEEGCMCPGDYLLQDADDCVKPSDCRCTVTVSDLPVLPAASLDQLLRSTTSPVIFEMNPGDVIDVECNTCECTIGRLECSNKTCKVPGGWSTWSDWVGCTQTCSDELVYMIRFRSCNSPEPSPALPDGGTGCEGNKVEKKMCEHITPCPVDCQYSPWLEWTGCNSPCGGGSQTRRRDILIEAKHGGRPCQEELLQSQPCNPEPCPGEFCLERGMIFDECATRCPMTCQGLSIPCMQPVCQPGCRCKEGKYLQDGECVPQEECHCVFDLFQTNRQIKQSAWMLTDDEENVIPQKPPLLYQESCNEPLPLPSNAPLSLSLDSEPDSSNMYGWHGGHLTLLFDTPQHITGLKVQGGGAHSGDYLERLIVLYRTNTSTIIRPILSDDDLTPMVFHSNSDPITIAQIHLPNGGIVATSITILPIIAADDTFRLRLQLLSCPEAHEHMRLSQASLTNQSNGMLSTSISRASLTPTSSAVIPMRFRPILVPPYGTLGNKGYPPGSVLDFPCSQCNCSGGLFMCTDLPCPHFDSWTAWTECTASCNGGYQHRSRECLDRTAEKDCKGSRFQTTRCNMEPCSVDCLWGAWGTWTSCSAICNGGTRLRSRLILIPSLFGGRNCDGPKTQLVPCSTQPCLTCPKGTTWSACGNRCPRDCHDIQDGSQCINTEQGCQEGCVCPDGMLLQDGQCAPISECRCVIDQSIFGVVTPTEPNKTHSHYHSLAPKIEYQRGDVVYNKCNKCTCQGGHFQCTNHNCRKDCGWSEWSEWSKCSVTCGSGIRESHRTPDNPVRAYGGVECEGPSEKKESCYSGDCECGKNEIFSQSATLCRPTCQDIHRYQDRVIIQDLDTSKGQSDCGQPHEACICQTGYYLNSTGGCVLPHQCECLDEERLPRKPNEEWRPDNCSVCSCRNGIVTCGTTCNVVPCSEENSELVYEPDGCCPVCRKRFQNVETCHLELVTRNITNSAGCHANDVQLSICIGTCSPAKEITLSEHPEFSVCRCCQGVLERMSGMQKAEEVDFEMVAMVCEDGSIIETPVAKYTGCTCEKPCGVPLVYQVLP</sequence>
<gene>
    <name evidence="9" type="primary">LOC110983765</name>
</gene>
<accession>A0A8B7Z077</accession>
<feature type="domain" description="VWFC" evidence="7">
    <location>
        <begin position="2168"/>
        <end position="2227"/>
    </location>
</feature>
<dbReference type="FunFam" id="2.20.100.10:FF:000002">
    <property type="entry name" value="Unc-5 netrin receptor C"/>
    <property type="match status" value="1"/>
</dbReference>
<dbReference type="Gene3D" id="2.60.120.260">
    <property type="entry name" value="Galactose-binding domain-like"/>
    <property type="match status" value="2"/>
</dbReference>
<name>A0A8B7Z077_ACAPL</name>
<dbReference type="SMART" id="SM00209">
    <property type="entry name" value="TSP1"/>
    <property type="match status" value="17"/>
</dbReference>
<evidence type="ECO:0000256" key="1">
    <source>
        <dbReference type="ARBA" id="ARBA00004613"/>
    </source>
</evidence>
<dbReference type="KEGG" id="aplc:110983765"/>
<dbReference type="RefSeq" id="XP_022098999.1">
    <property type="nucleotide sequence ID" value="XM_022243307.1"/>
</dbReference>
<evidence type="ECO:0000313" key="8">
    <source>
        <dbReference type="Proteomes" id="UP000694845"/>
    </source>
</evidence>
<protein>
    <submittedName>
        <fullName evidence="9">SCO-spondin-like</fullName>
    </submittedName>
</protein>
<keyword evidence="2" id="KW-0964">Secreted</keyword>
<dbReference type="Pfam" id="PF01826">
    <property type="entry name" value="TIL"/>
    <property type="match status" value="6"/>
</dbReference>
<dbReference type="SUPFAM" id="SSF57603">
    <property type="entry name" value="FnI-like domain"/>
    <property type="match status" value="2"/>
</dbReference>
<reference evidence="9" key="1">
    <citation type="submission" date="2025-08" db="UniProtKB">
        <authorList>
            <consortium name="RefSeq"/>
        </authorList>
    </citation>
    <scope>IDENTIFICATION</scope>
</reference>
<proteinExistence type="predicted"/>
<dbReference type="FunFam" id="2.20.100.10:FF:000001">
    <property type="entry name" value="semaphorin-5A isoform X1"/>
    <property type="match status" value="4"/>
</dbReference>
<dbReference type="CDD" id="cd19941">
    <property type="entry name" value="TIL"/>
    <property type="match status" value="7"/>
</dbReference>
<evidence type="ECO:0000256" key="4">
    <source>
        <dbReference type="ARBA" id="ARBA00022737"/>
    </source>
</evidence>
<dbReference type="PROSITE" id="PS01208">
    <property type="entry name" value="VWFC_1"/>
    <property type="match status" value="1"/>
</dbReference>
<dbReference type="Gene3D" id="2.20.100.10">
    <property type="entry name" value="Thrombospondin type-1 (TSP1) repeat"/>
    <property type="match status" value="17"/>
</dbReference>
<evidence type="ECO:0000259" key="7">
    <source>
        <dbReference type="PROSITE" id="PS50184"/>
    </source>
</evidence>
<dbReference type="SUPFAM" id="SSF82895">
    <property type="entry name" value="TSP-1 type 1 repeat"/>
    <property type="match status" value="17"/>
</dbReference>
<dbReference type="InterPro" id="IPR001007">
    <property type="entry name" value="VWF_dom"/>
</dbReference>
<dbReference type="InterPro" id="IPR036383">
    <property type="entry name" value="TSP1_rpt_sf"/>
</dbReference>
<keyword evidence="3" id="KW-0732">Signal</keyword>
<dbReference type="OMA" id="MTRTCTG"/>
<feature type="non-terminal residue" evidence="9">
    <location>
        <position position="1"/>
    </location>
</feature>
<evidence type="ECO:0000256" key="3">
    <source>
        <dbReference type="ARBA" id="ARBA00022729"/>
    </source>
</evidence>
<keyword evidence="4" id="KW-0677">Repeat</keyword>
<comment type="subcellular location">
    <subcellularLocation>
        <location evidence="1">Secreted</location>
    </subcellularLocation>
</comment>
<keyword evidence="8" id="KW-1185">Reference proteome</keyword>
<evidence type="ECO:0000313" key="9">
    <source>
        <dbReference type="RefSeq" id="XP_022098999.1"/>
    </source>
</evidence>
<dbReference type="Gene3D" id="2.10.25.10">
    <property type="entry name" value="Laminin"/>
    <property type="match status" value="7"/>
</dbReference>
<dbReference type="InterPro" id="IPR000884">
    <property type="entry name" value="TSP1_rpt"/>
</dbReference>
<dbReference type="SUPFAM" id="SSF57567">
    <property type="entry name" value="Serine protease inhibitors"/>
    <property type="match status" value="7"/>
</dbReference>
<dbReference type="PROSITE" id="PS50184">
    <property type="entry name" value="VWFC_2"/>
    <property type="match status" value="1"/>
</dbReference>
<dbReference type="PROSITE" id="PS50092">
    <property type="entry name" value="TSP1"/>
    <property type="match status" value="17"/>
</dbReference>
<dbReference type="PANTHER" id="PTHR22906">
    <property type="entry name" value="PROPERDIN"/>
    <property type="match status" value="1"/>
</dbReference>
<dbReference type="InterPro" id="IPR052065">
    <property type="entry name" value="Compl_asym_regulator"/>
</dbReference>
<evidence type="ECO:0000256" key="5">
    <source>
        <dbReference type="ARBA" id="ARBA00023157"/>
    </source>
</evidence>
<keyword evidence="6" id="KW-0325">Glycoprotein</keyword>
<dbReference type="OrthoDB" id="6262482at2759"/>